<keyword evidence="3" id="KW-1185">Reference proteome</keyword>
<sequence length="351" mass="38998">MSRRREVLATLASGAGLLAGCSESTQEETPTDEPTPDGSSTDVSSETETRTVRPWEGLDRLVEVTERTEKDDDRIPIHGVTNELGLGACLQRYTYETYSSFHGGDVWRTHRRLHVGVGPDATIEDVRAAYESDYYPPSKPFDPVYGREIIEGTETDEGIEFDAGLDGDIKDVRLPFDLVDSADGYRVDGDNNVVVPYDNLLPHYLSRPLYQVDVTTTRADESYLLKVPHPDVSMSVQAVSTNETDDGLMLQTIATEVTMDSKKPTQYVNLHTNYGSSASYDYGREIEADDFTAIDGQGTVRIERDFSQSVGSVDQYCFREFYPIDRLNFDVVLGQVAPLASEAVSADRFIP</sequence>
<gene>
    <name evidence="2" type="ORF">SAMN05216388_102938</name>
</gene>
<accession>A0A1H8URB8</accession>
<dbReference type="AlphaFoldDB" id="A0A1H8URB8"/>
<name>A0A1H8URB8_9EURY</name>
<evidence type="ECO:0000313" key="3">
    <source>
        <dbReference type="Proteomes" id="UP000198775"/>
    </source>
</evidence>
<reference evidence="3" key="1">
    <citation type="submission" date="2016-10" db="EMBL/GenBank/DDBJ databases">
        <authorList>
            <person name="Varghese N."/>
            <person name="Submissions S."/>
        </authorList>
    </citation>
    <scope>NUCLEOTIDE SEQUENCE [LARGE SCALE GENOMIC DNA]</scope>
    <source>
        <strain evidence="3">IBRC-M 10043</strain>
    </source>
</reference>
<dbReference type="Proteomes" id="UP000198775">
    <property type="component" value="Unassembled WGS sequence"/>
</dbReference>
<feature type="compositionally biased region" description="Low complexity" evidence="1">
    <location>
        <begin position="15"/>
        <end position="24"/>
    </location>
</feature>
<feature type="compositionally biased region" description="Acidic residues" evidence="1">
    <location>
        <begin position="25"/>
        <end position="35"/>
    </location>
</feature>
<proteinExistence type="predicted"/>
<protein>
    <submittedName>
        <fullName evidence="2">Uncharacterized protein</fullName>
    </submittedName>
</protein>
<dbReference type="EMBL" id="FOCX01000029">
    <property type="protein sequence ID" value="SEP05464.1"/>
    <property type="molecule type" value="Genomic_DNA"/>
</dbReference>
<dbReference type="RefSeq" id="WP_092663622.1">
    <property type="nucleotide sequence ID" value="NZ_FOCX01000029.1"/>
</dbReference>
<feature type="region of interest" description="Disordered" evidence="1">
    <location>
        <begin position="15"/>
        <end position="54"/>
    </location>
</feature>
<evidence type="ECO:0000256" key="1">
    <source>
        <dbReference type="SAM" id="MobiDB-lite"/>
    </source>
</evidence>
<dbReference type="PROSITE" id="PS51257">
    <property type="entry name" value="PROKAR_LIPOPROTEIN"/>
    <property type="match status" value="1"/>
</dbReference>
<evidence type="ECO:0000313" key="2">
    <source>
        <dbReference type="EMBL" id="SEP05464.1"/>
    </source>
</evidence>
<organism evidence="2 3">
    <name type="scientific">Halorientalis persicus</name>
    <dbReference type="NCBI Taxonomy" id="1367881"/>
    <lineage>
        <taxon>Archaea</taxon>
        <taxon>Methanobacteriati</taxon>
        <taxon>Methanobacteriota</taxon>
        <taxon>Stenosarchaea group</taxon>
        <taxon>Halobacteria</taxon>
        <taxon>Halobacteriales</taxon>
        <taxon>Haloarculaceae</taxon>
        <taxon>Halorientalis</taxon>
    </lineage>
</organism>